<dbReference type="CDD" id="cd06587">
    <property type="entry name" value="VOC"/>
    <property type="match status" value="1"/>
</dbReference>
<comment type="caution">
    <text evidence="2">The sequence shown here is derived from an EMBL/GenBank/DDBJ whole genome shotgun (WGS) entry which is preliminary data.</text>
</comment>
<evidence type="ECO:0000259" key="1">
    <source>
        <dbReference type="Pfam" id="PF18029"/>
    </source>
</evidence>
<dbReference type="PANTHER" id="PTHR35908:SF1">
    <property type="entry name" value="CONSERVED PROTEIN"/>
    <property type="match status" value="1"/>
</dbReference>
<dbReference type="RefSeq" id="WP_216814839.1">
    <property type="nucleotide sequence ID" value="NZ_JAELVF020000001.1"/>
</dbReference>
<evidence type="ECO:0000313" key="2">
    <source>
        <dbReference type="EMBL" id="MBU7596984.1"/>
    </source>
</evidence>
<reference evidence="2" key="1">
    <citation type="submission" date="2021-06" db="EMBL/GenBank/DDBJ databases">
        <title>Sequencing of actinobacteria type strains.</title>
        <authorList>
            <person name="Nguyen G.-S."/>
            <person name="Wentzel A."/>
        </authorList>
    </citation>
    <scope>NUCLEOTIDE SEQUENCE</scope>
    <source>
        <strain evidence="2">P38-E01</strain>
    </source>
</reference>
<accession>A0A949JEG2</accession>
<evidence type="ECO:0000313" key="3">
    <source>
        <dbReference type="Proteomes" id="UP000694501"/>
    </source>
</evidence>
<proteinExistence type="predicted"/>
<dbReference type="InterPro" id="IPR041581">
    <property type="entry name" value="Glyoxalase_6"/>
</dbReference>
<name>A0A949JEG2_9ACTN</name>
<dbReference type="Pfam" id="PF18029">
    <property type="entry name" value="Glyoxalase_6"/>
    <property type="match status" value="1"/>
</dbReference>
<organism evidence="2 3">
    <name type="scientific">Streptomyces tardus</name>
    <dbReference type="NCBI Taxonomy" id="2780544"/>
    <lineage>
        <taxon>Bacteria</taxon>
        <taxon>Bacillati</taxon>
        <taxon>Actinomycetota</taxon>
        <taxon>Actinomycetes</taxon>
        <taxon>Kitasatosporales</taxon>
        <taxon>Streptomycetaceae</taxon>
        <taxon>Streptomyces</taxon>
    </lineage>
</organism>
<gene>
    <name evidence="2" type="ORF">JGS22_004860</name>
</gene>
<dbReference type="Proteomes" id="UP000694501">
    <property type="component" value="Unassembled WGS sequence"/>
</dbReference>
<protein>
    <recommendedName>
        <fullName evidence="1">Glyoxalase-like domain-containing protein</fullName>
    </recommendedName>
</protein>
<feature type="domain" description="Glyoxalase-like" evidence="1">
    <location>
        <begin position="7"/>
        <end position="148"/>
    </location>
</feature>
<dbReference type="EMBL" id="JAELVF020000001">
    <property type="protein sequence ID" value="MBU7596984.1"/>
    <property type="molecule type" value="Genomic_DNA"/>
</dbReference>
<dbReference type="PANTHER" id="PTHR35908">
    <property type="entry name" value="HYPOTHETICAL FUSION PROTEIN"/>
    <property type="match status" value="1"/>
</dbReference>
<sequence>MALSWKLVVDAHDPHLVADFWAQALGYLVEDNSVLINGLLAAGAIDDSLLTEHHGHPSWRTVVAVRHPDDPYAAETGIGLGRRILFQQVPEPKTAKNRLHIDVHAEHGSREAEVARLVALGAAHLHDVDDQGGQWSVLTDPEGNEFCVS</sequence>
<keyword evidence="3" id="KW-1185">Reference proteome</keyword>
<dbReference type="AlphaFoldDB" id="A0A949JEG2"/>